<dbReference type="Proteomes" id="UP000006694">
    <property type="component" value="Chromosome"/>
</dbReference>
<dbReference type="STRING" id="376686.Fjoh_0781"/>
<keyword evidence="3 6" id="KW-0732">Signal</keyword>
<dbReference type="Gene3D" id="1.25.40.390">
    <property type="match status" value="1"/>
</dbReference>
<evidence type="ECO:0000259" key="8">
    <source>
        <dbReference type="Pfam" id="PF14322"/>
    </source>
</evidence>
<dbReference type="InterPro" id="IPR033985">
    <property type="entry name" value="SusD-like_N"/>
</dbReference>
<dbReference type="eggNOG" id="COG0446">
    <property type="taxonomic scope" value="Bacteria"/>
</dbReference>
<proteinExistence type="inferred from homology"/>
<reference evidence="9 10" key="1">
    <citation type="journal article" date="2009" name="Appl. Environ. Microbiol.">
        <title>Novel features of the polysaccharide-digesting gliding bacterium Flavobacterium johnsoniae as revealed by genome sequence analysis.</title>
        <authorList>
            <person name="McBride M.J."/>
            <person name="Xie G."/>
            <person name="Martens E.C."/>
            <person name="Lapidus A."/>
            <person name="Henrissat B."/>
            <person name="Rhodes R.G."/>
            <person name="Goltsman E."/>
            <person name="Wang W."/>
            <person name="Xu J."/>
            <person name="Hunnicutt D.W."/>
            <person name="Staroscik A.M."/>
            <person name="Hoover T.R."/>
            <person name="Cheng Y.Q."/>
            <person name="Stein J.L."/>
        </authorList>
    </citation>
    <scope>NUCLEOTIDE SEQUENCE [LARGE SCALE GENOMIC DNA]</scope>
    <source>
        <strain evidence="10">ATCC 17061 / DSM 2064 / JCM 8514 / BCRC 14874 / CCUG 350202 / NBRC 14942 / NCIMB 11054 / UW101</strain>
    </source>
</reference>
<keyword evidence="4" id="KW-0472">Membrane</keyword>
<evidence type="ECO:0000313" key="9">
    <source>
        <dbReference type="EMBL" id="ABQ03815.1"/>
    </source>
</evidence>
<comment type="subcellular location">
    <subcellularLocation>
        <location evidence="1">Cell outer membrane</location>
    </subcellularLocation>
</comment>
<dbReference type="PROSITE" id="PS51257">
    <property type="entry name" value="PROKAR_LIPOPROTEIN"/>
    <property type="match status" value="1"/>
</dbReference>
<dbReference type="Pfam" id="PF14322">
    <property type="entry name" value="SusD-like_3"/>
    <property type="match status" value="1"/>
</dbReference>
<feature type="signal peptide" evidence="6">
    <location>
        <begin position="1"/>
        <end position="28"/>
    </location>
</feature>
<organism evidence="9 10">
    <name type="scientific">Flavobacterium johnsoniae (strain ATCC 17061 / DSM 2064 / JCM 8514 / BCRC 14874 / CCUG 350202 / NBRC 14942 / NCIMB 11054 / UW101)</name>
    <name type="common">Cytophaga johnsonae</name>
    <dbReference type="NCBI Taxonomy" id="376686"/>
    <lineage>
        <taxon>Bacteria</taxon>
        <taxon>Pseudomonadati</taxon>
        <taxon>Bacteroidota</taxon>
        <taxon>Flavobacteriia</taxon>
        <taxon>Flavobacteriales</taxon>
        <taxon>Flavobacteriaceae</taxon>
        <taxon>Flavobacterium</taxon>
    </lineage>
</organism>
<comment type="similarity">
    <text evidence="2">Belongs to the SusD family.</text>
</comment>
<evidence type="ECO:0000256" key="3">
    <source>
        <dbReference type="ARBA" id="ARBA00022729"/>
    </source>
</evidence>
<dbReference type="GO" id="GO:0009279">
    <property type="term" value="C:cell outer membrane"/>
    <property type="evidence" value="ECO:0007669"/>
    <property type="project" value="UniProtKB-SubCell"/>
</dbReference>
<dbReference type="Pfam" id="PF07980">
    <property type="entry name" value="SusD_RagB"/>
    <property type="match status" value="1"/>
</dbReference>
<evidence type="ECO:0000256" key="4">
    <source>
        <dbReference type="ARBA" id="ARBA00023136"/>
    </source>
</evidence>
<evidence type="ECO:0000256" key="2">
    <source>
        <dbReference type="ARBA" id="ARBA00006275"/>
    </source>
</evidence>
<dbReference type="HOGENOM" id="CLU_015553_1_0_10"/>
<dbReference type="SUPFAM" id="SSF48452">
    <property type="entry name" value="TPR-like"/>
    <property type="match status" value="1"/>
</dbReference>
<evidence type="ECO:0000313" key="10">
    <source>
        <dbReference type="Proteomes" id="UP000006694"/>
    </source>
</evidence>
<feature type="domain" description="RagB/SusD" evidence="7">
    <location>
        <begin position="362"/>
        <end position="531"/>
    </location>
</feature>
<feature type="chain" id="PRO_5002682980" evidence="6">
    <location>
        <begin position="29"/>
        <end position="531"/>
    </location>
</feature>
<dbReference type="AlphaFoldDB" id="A5FLV9"/>
<evidence type="ECO:0000256" key="1">
    <source>
        <dbReference type="ARBA" id="ARBA00004442"/>
    </source>
</evidence>
<keyword evidence="10" id="KW-1185">Reference proteome</keyword>
<dbReference type="CDD" id="cd08977">
    <property type="entry name" value="SusD"/>
    <property type="match status" value="1"/>
</dbReference>
<feature type="domain" description="SusD-like N-terminal" evidence="8">
    <location>
        <begin position="109"/>
        <end position="230"/>
    </location>
</feature>
<dbReference type="KEGG" id="fjo:Fjoh_0781"/>
<evidence type="ECO:0000256" key="6">
    <source>
        <dbReference type="SAM" id="SignalP"/>
    </source>
</evidence>
<dbReference type="InterPro" id="IPR011990">
    <property type="entry name" value="TPR-like_helical_dom_sf"/>
</dbReference>
<name>A5FLV9_FLAJ1</name>
<dbReference type="InterPro" id="IPR012944">
    <property type="entry name" value="SusD_RagB_dom"/>
</dbReference>
<dbReference type="EMBL" id="CP000685">
    <property type="protein sequence ID" value="ABQ03815.1"/>
    <property type="molecule type" value="Genomic_DNA"/>
</dbReference>
<gene>
    <name evidence="9" type="ordered locus">Fjoh_0781</name>
</gene>
<accession>A5FLV9</accession>
<keyword evidence="5" id="KW-0998">Cell outer membrane</keyword>
<protein>
    <submittedName>
        <fullName evidence="9">RagB/SusD domain protein</fullName>
    </submittedName>
</protein>
<evidence type="ECO:0000256" key="5">
    <source>
        <dbReference type="ARBA" id="ARBA00023237"/>
    </source>
</evidence>
<evidence type="ECO:0000259" key="7">
    <source>
        <dbReference type="Pfam" id="PF07980"/>
    </source>
</evidence>
<sequence>MLNFNNKKMKNTYLYIFFLGLLSLGSCSLETEPLTPIDTSFYKTKNDAYVALVGCYDGLQVATGGAGLGVPVVSEVMSDDCFGGTGNSDGYNYAAIDEFDISRSPGDVDLLNNNWVAYYKAIYRCNMLLSKMDQIEWDGDTALRNTYESETKFIRAYLYFEMARLWGSVPLLTAPSSENVPQATPEEIYKLIAEDLVFASTNLPTEAYNVKPNGRVTKWAAKSLLGRVYLYYTGYYAKNDLAGVVTKTQALGHLEDVIASSGHGLVDDFATLWPAASVEKYAGEANREFVFSIKYTYTSDYNGNTDGNQWMVMFGMREFSSYPYGRGWGVTVNAKLWNAFSATDTRRAASIIGIDEEKIKFDKKNSQREYTGYYNKKYSPMVDKNGVDLPITLGSQFWDISQFQDYVVLRYSDVLLMAAELGSGNAQAYFDAVRKRAYKDNFVSSPATIDNIMNERRLEFALEGIRYYDLLRQGIGKASSSIAESTTLLSGGVAGTKTITAAKIQETKGLTQIPNTQITLSGGVLKQNAGW</sequence>